<keyword evidence="3" id="KW-1185">Reference proteome</keyword>
<dbReference type="InterPro" id="IPR043502">
    <property type="entry name" value="DNA/RNA_pol_sf"/>
</dbReference>
<dbReference type="Pfam" id="PF00078">
    <property type="entry name" value="RVT_1"/>
    <property type="match status" value="1"/>
</dbReference>
<dbReference type="Gene3D" id="2.40.70.10">
    <property type="entry name" value="Acid Proteases"/>
    <property type="match status" value="1"/>
</dbReference>
<keyword evidence="2" id="KW-0808">Transferase</keyword>
<protein>
    <submittedName>
        <fullName evidence="2">Reverse transcriptase domain-containing protein</fullName>
    </submittedName>
</protein>
<dbReference type="CDD" id="cd00303">
    <property type="entry name" value="retropepsin_like"/>
    <property type="match status" value="1"/>
</dbReference>
<dbReference type="InterPro" id="IPR021109">
    <property type="entry name" value="Peptidase_aspartic_dom_sf"/>
</dbReference>
<dbReference type="Proteomes" id="UP001151760">
    <property type="component" value="Unassembled WGS sequence"/>
</dbReference>
<evidence type="ECO:0000259" key="1">
    <source>
        <dbReference type="Pfam" id="PF00078"/>
    </source>
</evidence>
<reference evidence="2" key="1">
    <citation type="journal article" date="2022" name="Int. J. Mol. Sci.">
        <title>Draft Genome of Tanacetum Coccineum: Genomic Comparison of Closely Related Tanacetum-Family Plants.</title>
        <authorList>
            <person name="Yamashiro T."/>
            <person name="Shiraishi A."/>
            <person name="Nakayama K."/>
            <person name="Satake H."/>
        </authorList>
    </citation>
    <scope>NUCLEOTIDE SEQUENCE</scope>
</reference>
<dbReference type="SUPFAM" id="SSF56672">
    <property type="entry name" value="DNA/RNA polymerases"/>
    <property type="match status" value="1"/>
</dbReference>
<name>A0ABQ5IPC4_9ASTR</name>
<dbReference type="Gene3D" id="3.30.70.270">
    <property type="match status" value="1"/>
</dbReference>
<gene>
    <name evidence="2" type="ORF">Tco_1112408</name>
</gene>
<feature type="domain" description="Reverse transcriptase" evidence="1">
    <location>
        <begin position="313"/>
        <end position="384"/>
    </location>
</feature>
<dbReference type="PANTHER" id="PTHR33067:SF35">
    <property type="entry name" value="ASPARTIC PEPTIDASE DDI1-TYPE DOMAIN-CONTAINING PROTEIN"/>
    <property type="match status" value="1"/>
</dbReference>
<dbReference type="EMBL" id="BQNB010021023">
    <property type="protein sequence ID" value="GJU02070.1"/>
    <property type="molecule type" value="Genomic_DNA"/>
</dbReference>
<dbReference type="GO" id="GO:0003964">
    <property type="term" value="F:RNA-directed DNA polymerase activity"/>
    <property type="evidence" value="ECO:0007669"/>
    <property type="project" value="UniProtKB-KW"/>
</dbReference>
<comment type="caution">
    <text evidence="2">The sequence shown here is derived from an EMBL/GenBank/DDBJ whole genome shotgun (WGS) entry which is preliminary data.</text>
</comment>
<sequence>MEAQYGKFLDMIRAVQINVPLINVLAGMPNYAKFLKELVSNKHKIEQILAAFLSDESSAILQNKVPPKLRDPRSFLIPCNFKKAFSCNALADLGASINLMMYYLYAKLSLETLKPTKMSVRLADRSFQYPVGVAKNMLVEVGKFTFLVDFVILEMEEDILGRPFLHTADAVIRVKQKQLNLGVGTKRMIFNIDSAMKHSYSNDDTCFSIDVINKILEEDFDALLDEGSEILHSIEGTILEEKLFVEFDEFMEMTGVKNSKSESETEEPPFKKITFNTDYKIKTSLEEPPTNLELKPLPNNLEYVFLEEPSFLLVSECMLAIFHDMIEESVEVFMDDFSVFGNSFDNCLNNLEKMLQRCKDAHLVLNGEKCHFMVKEGIVLGHNVSEAGQQRST</sequence>
<accession>A0ABQ5IPC4</accession>
<dbReference type="InterPro" id="IPR000477">
    <property type="entry name" value="RT_dom"/>
</dbReference>
<dbReference type="InterPro" id="IPR043128">
    <property type="entry name" value="Rev_trsase/Diguanyl_cyclase"/>
</dbReference>
<evidence type="ECO:0000313" key="3">
    <source>
        <dbReference type="Proteomes" id="UP001151760"/>
    </source>
</evidence>
<dbReference type="PANTHER" id="PTHR33067">
    <property type="entry name" value="RNA-DIRECTED DNA POLYMERASE-RELATED"/>
    <property type="match status" value="1"/>
</dbReference>
<reference evidence="2" key="2">
    <citation type="submission" date="2022-01" db="EMBL/GenBank/DDBJ databases">
        <authorList>
            <person name="Yamashiro T."/>
            <person name="Shiraishi A."/>
            <person name="Satake H."/>
            <person name="Nakayama K."/>
        </authorList>
    </citation>
    <scope>NUCLEOTIDE SEQUENCE</scope>
</reference>
<proteinExistence type="predicted"/>
<evidence type="ECO:0000313" key="2">
    <source>
        <dbReference type="EMBL" id="GJU02070.1"/>
    </source>
</evidence>
<keyword evidence="2" id="KW-0548">Nucleotidyltransferase</keyword>
<keyword evidence="2" id="KW-0695">RNA-directed DNA polymerase</keyword>
<organism evidence="2 3">
    <name type="scientific">Tanacetum coccineum</name>
    <dbReference type="NCBI Taxonomy" id="301880"/>
    <lineage>
        <taxon>Eukaryota</taxon>
        <taxon>Viridiplantae</taxon>
        <taxon>Streptophyta</taxon>
        <taxon>Embryophyta</taxon>
        <taxon>Tracheophyta</taxon>
        <taxon>Spermatophyta</taxon>
        <taxon>Magnoliopsida</taxon>
        <taxon>eudicotyledons</taxon>
        <taxon>Gunneridae</taxon>
        <taxon>Pentapetalae</taxon>
        <taxon>asterids</taxon>
        <taxon>campanulids</taxon>
        <taxon>Asterales</taxon>
        <taxon>Asteraceae</taxon>
        <taxon>Asteroideae</taxon>
        <taxon>Anthemideae</taxon>
        <taxon>Anthemidinae</taxon>
        <taxon>Tanacetum</taxon>
    </lineage>
</organism>